<protein>
    <submittedName>
        <fullName evidence="1">Serine/threonine protein kinase</fullName>
        <ecNumber evidence="1">2.7.11.1</ecNumber>
    </submittedName>
</protein>
<accession>A0ACC1M703</accession>
<gene>
    <name evidence="1" type="primary">PKH1</name>
    <name evidence="1" type="ORF">IWW38_001419</name>
</gene>
<sequence length="734" mass="80051">MLPRVVSSQASEPHSTSDHHTGSAEYAAGQPALLSDSLEMRERPRIPPKPANLRMPNNNSSSTTAILAAEAVRALHTTASDSPAHSLHSTTLALNAAAATPKTPHASLTSSSHVARVQGLDNDDSRGSRRSMHVSQQNHGASALSGASKQQPPMSSTDGSNSSKQQQQQQQQSARKRAVDDFDFGNTLGEGSYSTVVEATERASGRVFAAKILDKRHIIKEKKIKYVNIERDILQTLHHPFIVRLHYAFQDSQSLYFVIDLAANGELLSWIRKVCLFATALLVIAAYLGGLAEECVRFYLAEIILAVEYMHMERTLHRDLKPENILLGSDMHILITDFGTAKMFAKGETDQRANSFVGTAEYVSPELLTEKSADRNSDLWAIGCIAYQLLAGRPPFKGSNEYQTFQKILKLDYAFLPTMPPLACDMVERILAIEPEARLGSTQRGGFKELKAHPFFHGFDWQDVPLRTPPPMAGPGDTAAAAAALKNVLPPAIPPKPAVLRQSAVVSLSDDAGIYEHRQSSSDEFGTEKTSESSFPASPDTPVDPLAAFLPPNLDSYHIDAALPVSPRQTPVHIAAQRHHLLPPPPPPPHPRHQQQQQPTLSARSSMASQQMSVRPIVPSYRQSTYSQVPPQSTDNDIYNVRLYDHVPAPLRAEEMAVVQNHHRNAARQQMAVMSSSSTTADYYNTASYRPPAQPMHSVYNNYGGSSSGGGHLGSGNGTSWTAKLKSIVCCGSR</sequence>
<keyword evidence="1" id="KW-0808">Transferase</keyword>
<comment type="caution">
    <text evidence="1">The sequence shown here is derived from an EMBL/GenBank/DDBJ whole genome shotgun (WGS) entry which is preliminary data.</text>
</comment>
<dbReference type="EC" id="2.7.11.1" evidence="1"/>
<keyword evidence="1" id="KW-0418">Kinase</keyword>
<dbReference type="Proteomes" id="UP001139981">
    <property type="component" value="Unassembled WGS sequence"/>
</dbReference>
<dbReference type="EMBL" id="JANBVB010000067">
    <property type="protein sequence ID" value="KAJ2898336.1"/>
    <property type="molecule type" value="Genomic_DNA"/>
</dbReference>
<evidence type="ECO:0000313" key="2">
    <source>
        <dbReference type="Proteomes" id="UP001139981"/>
    </source>
</evidence>
<name>A0ACC1M703_9FUNG</name>
<keyword evidence="2" id="KW-1185">Reference proteome</keyword>
<proteinExistence type="predicted"/>
<keyword evidence="1" id="KW-0723">Serine/threonine-protein kinase</keyword>
<reference evidence="1" key="1">
    <citation type="submission" date="2022-07" db="EMBL/GenBank/DDBJ databases">
        <title>Phylogenomic reconstructions and comparative analyses of Kickxellomycotina fungi.</title>
        <authorList>
            <person name="Reynolds N.K."/>
            <person name="Stajich J.E."/>
            <person name="Barry K."/>
            <person name="Grigoriev I.V."/>
            <person name="Crous P."/>
            <person name="Smith M.E."/>
        </authorList>
    </citation>
    <scope>NUCLEOTIDE SEQUENCE</scope>
    <source>
        <strain evidence="1">CBS 190363</strain>
    </source>
</reference>
<evidence type="ECO:0000313" key="1">
    <source>
        <dbReference type="EMBL" id="KAJ2898336.1"/>
    </source>
</evidence>
<organism evidence="1 2">
    <name type="scientific">Coemansia aciculifera</name>
    <dbReference type="NCBI Taxonomy" id="417176"/>
    <lineage>
        <taxon>Eukaryota</taxon>
        <taxon>Fungi</taxon>
        <taxon>Fungi incertae sedis</taxon>
        <taxon>Zoopagomycota</taxon>
        <taxon>Kickxellomycotina</taxon>
        <taxon>Kickxellomycetes</taxon>
        <taxon>Kickxellales</taxon>
        <taxon>Kickxellaceae</taxon>
        <taxon>Coemansia</taxon>
    </lineage>
</organism>